<dbReference type="STRING" id="1805146.AUJ27_03585"/>
<dbReference type="PANTHER" id="PTHR35039">
    <property type="entry name" value="3-KETO-L-GULONATE-6-PHOSPHATE DECARBOXYLASE SGBH-RELATED"/>
    <property type="match status" value="1"/>
</dbReference>
<keyword evidence="1" id="KW-0456">Lyase</keyword>
<dbReference type="InterPro" id="IPR011060">
    <property type="entry name" value="RibuloseP-bd_barrel"/>
</dbReference>
<dbReference type="InterPro" id="IPR013785">
    <property type="entry name" value="Aldolase_TIM"/>
</dbReference>
<reference evidence="3 4" key="1">
    <citation type="journal article" date="2016" name="Environ. Microbiol.">
        <title>Genomic resolution of a cold subsurface aquifer community provides metabolic insights for novel microbes adapted to high CO concentrations.</title>
        <authorList>
            <person name="Probst A.J."/>
            <person name="Castelle C.J."/>
            <person name="Singh A."/>
            <person name="Brown C.T."/>
            <person name="Anantharaman K."/>
            <person name="Sharon I."/>
            <person name="Hug L.A."/>
            <person name="Burstein D."/>
            <person name="Emerson J.B."/>
            <person name="Thomas B.C."/>
            <person name="Banfield J.F."/>
        </authorList>
    </citation>
    <scope>NUCLEOTIDE SEQUENCE [LARGE SCALE GENOMIC DNA]</scope>
    <source>
        <strain evidence="3">CG1_02_37_44</strain>
    </source>
</reference>
<evidence type="ECO:0000259" key="2">
    <source>
        <dbReference type="SMART" id="SM00934"/>
    </source>
</evidence>
<dbReference type="Proteomes" id="UP000183192">
    <property type="component" value="Unassembled WGS sequence"/>
</dbReference>
<feature type="domain" description="Orotidine 5'-phosphate decarboxylase" evidence="2">
    <location>
        <begin position="31"/>
        <end position="280"/>
    </location>
</feature>
<accession>A0A1J4T5W2</accession>
<dbReference type="SUPFAM" id="SSF51366">
    <property type="entry name" value="Ribulose-phoshate binding barrel"/>
    <property type="match status" value="1"/>
</dbReference>
<dbReference type="InterPro" id="IPR001754">
    <property type="entry name" value="OMPdeCOase_dom"/>
</dbReference>
<dbReference type="GO" id="GO:0004590">
    <property type="term" value="F:orotidine-5'-phosphate decarboxylase activity"/>
    <property type="evidence" value="ECO:0007669"/>
    <property type="project" value="InterPro"/>
</dbReference>
<organism evidence="3 4">
    <name type="scientific">Candidatus Falkowbacteria bacterium CG1_02_37_44</name>
    <dbReference type="NCBI Taxonomy" id="1805146"/>
    <lineage>
        <taxon>Bacteria</taxon>
        <taxon>Candidatus Falkowiibacteriota</taxon>
    </lineage>
</organism>
<dbReference type="SMART" id="SM00934">
    <property type="entry name" value="OMPdecase"/>
    <property type="match status" value="1"/>
</dbReference>
<evidence type="ECO:0000256" key="1">
    <source>
        <dbReference type="ARBA" id="ARBA00023239"/>
    </source>
</evidence>
<proteinExistence type="predicted"/>
<gene>
    <name evidence="3" type="ORF">AUJ27_03585</name>
</gene>
<protein>
    <recommendedName>
        <fullName evidence="2">Orotidine 5'-phosphate decarboxylase domain-containing protein</fullName>
    </recommendedName>
</protein>
<evidence type="ECO:0000313" key="3">
    <source>
        <dbReference type="EMBL" id="OIO06753.1"/>
    </source>
</evidence>
<dbReference type="GO" id="GO:0006207">
    <property type="term" value="P:'de novo' pyrimidine nucleobase biosynthetic process"/>
    <property type="evidence" value="ECO:0007669"/>
    <property type="project" value="InterPro"/>
</dbReference>
<dbReference type="PANTHER" id="PTHR35039:SF3">
    <property type="entry name" value="3-KETO-L-GULONATE-6-PHOSPHATE DECARBOXYLASE SGBH-RELATED"/>
    <property type="match status" value="1"/>
</dbReference>
<comment type="caution">
    <text evidence="3">The sequence shown here is derived from an EMBL/GenBank/DDBJ whole genome shotgun (WGS) entry which is preliminary data.</text>
</comment>
<dbReference type="Gene3D" id="3.20.20.70">
    <property type="entry name" value="Aldolase class I"/>
    <property type="match status" value="2"/>
</dbReference>
<dbReference type="GO" id="GO:0033982">
    <property type="term" value="F:3-dehydro-L-gulonate-6-phosphate decarboxylase activity"/>
    <property type="evidence" value="ECO:0007669"/>
    <property type="project" value="TreeGrafter"/>
</dbReference>
<dbReference type="AlphaFoldDB" id="A0A1J4T5W2"/>
<dbReference type="GO" id="GO:0019854">
    <property type="term" value="P:L-ascorbic acid catabolic process"/>
    <property type="evidence" value="ECO:0007669"/>
    <property type="project" value="TreeGrafter"/>
</dbReference>
<evidence type="ECO:0000313" key="4">
    <source>
        <dbReference type="Proteomes" id="UP000183192"/>
    </source>
</evidence>
<name>A0A1J4T5W2_9BACT</name>
<sequence length="299" mass="33634">MGFFLLHLIKIVYNVIMNKEYKLKLNLKKRYLQIALNSTLDEAHKIINSLPISDRIIIEAGTPLIKKYGEMGIRKIKEWYGQKLTGISVIGNQNDIAESEEQEFGPGIDLLKLLFKSFISKNYHPSIEPKKTANNIPPGNFEPYIVADLKMMDRGSTEVEIAANAGASAAVALGAAPIESLDVFIANCENLGLDSMIDMMNVEFPLSILRKLKKIPTVVILHRGVDEEKFNKEKQLPLHEIRRIKGNYDIMIAIAGGDSIREVQRAMFNDADIAVVWKLFYNNSGETANLAEQFLQEIK</sequence>
<dbReference type="EMBL" id="MNUU01000070">
    <property type="protein sequence ID" value="OIO06753.1"/>
    <property type="molecule type" value="Genomic_DNA"/>
</dbReference>
<dbReference type="Pfam" id="PF00215">
    <property type="entry name" value="OMPdecase"/>
    <property type="match status" value="1"/>
</dbReference>